<dbReference type="Gene3D" id="1.10.10.10">
    <property type="entry name" value="Winged helix-like DNA-binding domain superfamily/Winged helix DNA-binding domain"/>
    <property type="match status" value="1"/>
</dbReference>
<feature type="domain" description="HTH marR-type" evidence="1">
    <location>
        <begin position="1"/>
        <end position="143"/>
    </location>
</feature>
<name>A0ABV6PBQ7_9MICC</name>
<sequence>MSSNALLQDAWRQYFETSAALTNAVDEHLQESSGLSVGDYNILLALVEAPEHRLRMGELAERIIFSASRLSYRIRRHEDREWVSIVPDAADGRSRWVQLMPEGKRVFLRAAKLHSVFVREHFMNLLSEDDAETLVRIFQRIELGLTS</sequence>
<gene>
    <name evidence="2" type="ORF">ACFFFR_09165</name>
</gene>
<dbReference type="PANTHER" id="PTHR33164:SF99">
    <property type="entry name" value="MARR FAMILY REGULATORY PROTEIN"/>
    <property type="match status" value="1"/>
</dbReference>
<dbReference type="InterPro" id="IPR036388">
    <property type="entry name" value="WH-like_DNA-bd_sf"/>
</dbReference>
<reference evidence="2 3" key="1">
    <citation type="submission" date="2024-09" db="EMBL/GenBank/DDBJ databases">
        <authorList>
            <person name="Sun Q."/>
            <person name="Mori K."/>
        </authorList>
    </citation>
    <scope>NUCLEOTIDE SEQUENCE [LARGE SCALE GENOMIC DNA]</scope>
    <source>
        <strain evidence="2 3">NCAIM B.02604</strain>
    </source>
</reference>
<dbReference type="EMBL" id="JBHLUB010000031">
    <property type="protein sequence ID" value="MFC0582544.1"/>
    <property type="molecule type" value="Genomic_DNA"/>
</dbReference>
<evidence type="ECO:0000259" key="1">
    <source>
        <dbReference type="PROSITE" id="PS50995"/>
    </source>
</evidence>
<evidence type="ECO:0000313" key="3">
    <source>
        <dbReference type="Proteomes" id="UP001589862"/>
    </source>
</evidence>
<dbReference type="PANTHER" id="PTHR33164">
    <property type="entry name" value="TRANSCRIPTIONAL REGULATOR, MARR FAMILY"/>
    <property type="match status" value="1"/>
</dbReference>
<dbReference type="PROSITE" id="PS50995">
    <property type="entry name" value="HTH_MARR_2"/>
    <property type="match status" value="1"/>
</dbReference>
<organism evidence="2 3">
    <name type="scientific">Micrococcoides hystricis</name>
    <dbReference type="NCBI Taxonomy" id="1572761"/>
    <lineage>
        <taxon>Bacteria</taxon>
        <taxon>Bacillati</taxon>
        <taxon>Actinomycetota</taxon>
        <taxon>Actinomycetes</taxon>
        <taxon>Micrococcales</taxon>
        <taxon>Micrococcaceae</taxon>
        <taxon>Micrococcoides</taxon>
    </lineage>
</organism>
<evidence type="ECO:0000313" key="2">
    <source>
        <dbReference type="EMBL" id="MFC0582544.1"/>
    </source>
</evidence>
<dbReference type="SUPFAM" id="SSF46785">
    <property type="entry name" value="Winged helix' DNA-binding domain"/>
    <property type="match status" value="1"/>
</dbReference>
<dbReference type="Proteomes" id="UP001589862">
    <property type="component" value="Unassembled WGS sequence"/>
</dbReference>
<dbReference type="InterPro" id="IPR039422">
    <property type="entry name" value="MarR/SlyA-like"/>
</dbReference>
<dbReference type="InterPro" id="IPR000835">
    <property type="entry name" value="HTH_MarR-typ"/>
</dbReference>
<comment type="caution">
    <text evidence="2">The sequence shown here is derived from an EMBL/GenBank/DDBJ whole genome shotgun (WGS) entry which is preliminary data.</text>
</comment>
<proteinExistence type="predicted"/>
<dbReference type="RefSeq" id="WP_377459788.1">
    <property type="nucleotide sequence ID" value="NZ_JBHLUB010000031.1"/>
</dbReference>
<dbReference type="SMART" id="SM00347">
    <property type="entry name" value="HTH_MARR"/>
    <property type="match status" value="1"/>
</dbReference>
<keyword evidence="3" id="KW-1185">Reference proteome</keyword>
<protein>
    <submittedName>
        <fullName evidence="2">MarR family winged helix-turn-helix transcriptional regulator</fullName>
    </submittedName>
</protein>
<accession>A0ABV6PBQ7</accession>
<dbReference type="Pfam" id="PF12802">
    <property type="entry name" value="MarR_2"/>
    <property type="match status" value="1"/>
</dbReference>
<dbReference type="InterPro" id="IPR036390">
    <property type="entry name" value="WH_DNA-bd_sf"/>
</dbReference>